<proteinExistence type="predicted"/>
<organism evidence="1 2">
    <name type="scientific">Prunus dulcis</name>
    <name type="common">Almond</name>
    <name type="synonym">Amygdalus dulcis</name>
    <dbReference type="NCBI Taxonomy" id="3755"/>
    <lineage>
        <taxon>Eukaryota</taxon>
        <taxon>Viridiplantae</taxon>
        <taxon>Streptophyta</taxon>
        <taxon>Embryophyta</taxon>
        <taxon>Tracheophyta</taxon>
        <taxon>Spermatophyta</taxon>
        <taxon>Magnoliopsida</taxon>
        <taxon>eudicotyledons</taxon>
        <taxon>Gunneridae</taxon>
        <taxon>Pentapetalae</taxon>
        <taxon>rosids</taxon>
        <taxon>fabids</taxon>
        <taxon>Rosales</taxon>
        <taxon>Rosaceae</taxon>
        <taxon>Amygdaloideae</taxon>
        <taxon>Amygdaleae</taxon>
        <taxon>Prunus</taxon>
    </lineage>
</organism>
<name>A0AAD4VIW3_PRUDU</name>
<dbReference type="EMBL" id="JAJFAZ020000006">
    <property type="protein sequence ID" value="KAI5325934.1"/>
    <property type="molecule type" value="Genomic_DNA"/>
</dbReference>
<evidence type="ECO:0000313" key="1">
    <source>
        <dbReference type="EMBL" id="KAI5325934.1"/>
    </source>
</evidence>
<sequence>MGGQISQVHQGYHHAWLAHGQGKITPLCGRPLASSPQDKISLLTYSTIWFMNIAMNNSCPGHFEDAPIWQLPNIPIHRQHHFAGLRGPTTISIQWEAYVFGTLYQQFLIKHWGQPKIARRTHKHIPPIEPHLAEALRTWSPCRMNHHLALPCIDLCYSPRLQKPLTARVVTPCKYIPKLYSSKIMPLPLPKPTMPKCPKLETNLL</sequence>
<evidence type="ECO:0000313" key="2">
    <source>
        <dbReference type="Proteomes" id="UP001054821"/>
    </source>
</evidence>
<reference evidence="1 2" key="1">
    <citation type="journal article" date="2022" name="G3 (Bethesda)">
        <title>Whole-genome sequence and methylome profiling of the almond [Prunus dulcis (Mill.) D.A. Webb] cultivar 'Nonpareil'.</title>
        <authorList>
            <person name="D'Amico-Willman K.M."/>
            <person name="Ouma W.Z."/>
            <person name="Meulia T."/>
            <person name="Sideli G.M."/>
            <person name="Gradziel T.M."/>
            <person name="Fresnedo-Ramirez J."/>
        </authorList>
    </citation>
    <scope>NUCLEOTIDE SEQUENCE [LARGE SCALE GENOMIC DNA]</scope>
    <source>
        <strain evidence="1">Clone GOH B32 T37-40</strain>
    </source>
</reference>
<dbReference type="Proteomes" id="UP001054821">
    <property type="component" value="Chromosome 6"/>
</dbReference>
<keyword evidence="2" id="KW-1185">Reference proteome</keyword>
<protein>
    <submittedName>
        <fullName evidence="1">Uncharacterized protein</fullName>
    </submittedName>
</protein>
<gene>
    <name evidence="1" type="ORF">L3X38_035008</name>
</gene>
<dbReference type="AlphaFoldDB" id="A0AAD4VIW3"/>
<accession>A0AAD4VIW3</accession>
<comment type="caution">
    <text evidence="1">The sequence shown here is derived from an EMBL/GenBank/DDBJ whole genome shotgun (WGS) entry which is preliminary data.</text>
</comment>